<evidence type="ECO:0000313" key="1">
    <source>
        <dbReference type="EMBL" id="PQO35404.1"/>
    </source>
</evidence>
<dbReference type="AlphaFoldDB" id="A0A2S8FU77"/>
<accession>A0A2S8FU77</accession>
<name>A0A2S8FU77_9BACT</name>
<gene>
    <name evidence="1" type="ORF">C5Y98_13645</name>
</gene>
<dbReference type="EMBL" id="PUIB01000015">
    <property type="protein sequence ID" value="PQO35404.1"/>
    <property type="molecule type" value="Genomic_DNA"/>
</dbReference>
<proteinExistence type="predicted"/>
<organism evidence="1 2">
    <name type="scientific">Blastopirellula marina</name>
    <dbReference type="NCBI Taxonomy" id="124"/>
    <lineage>
        <taxon>Bacteria</taxon>
        <taxon>Pseudomonadati</taxon>
        <taxon>Planctomycetota</taxon>
        <taxon>Planctomycetia</taxon>
        <taxon>Pirellulales</taxon>
        <taxon>Pirellulaceae</taxon>
        <taxon>Blastopirellula</taxon>
    </lineage>
</organism>
<protein>
    <submittedName>
        <fullName evidence="1">Uncharacterized protein</fullName>
    </submittedName>
</protein>
<dbReference type="Proteomes" id="UP000239388">
    <property type="component" value="Unassembled WGS sequence"/>
</dbReference>
<reference evidence="1 2" key="1">
    <citation type="submission" date="2018-02" db="EMBL/GenBank/DDBJ databases">
        <title>Comparative genomes isolates from brazilian mangrove.</title>
        <authorList>
            <person name="Araujo J.E."/>
            <person name="Taketani R.G."/>
            <person name="Silva M.C.P."/>
            <person name="Loureco M.V."/>
            <person name="Andreote F.D."/>
        </authorList>
    </citation>
    <scope>NUCLEOTIDE SEQUENCE [LARGE SCALE GENOMIC DNA]</scope>
    <source>
        <strain evidence="1 2">NAP PRIS-MGV</strain>
    </source>
</reference>
<dbReference type="RefSeq" id="WP_105354817.1">
    <property type="nucleotide sequence ID" value="NZ_PUIB01000015.1"/>
</dbReference>
<comment type="caution">
    <text evidence="1">The sequence shown here is derived from an EMBL/GenBank/DDBJ whole genome shotgun (WGS) entry which is preliminary data.</text>
</comment>
<sequence length="144" mass="16008">MFSSPAAQVLNQIAALHRNSMPTYLSFTHPWAGEGDEEAVDVLRQIAIDHKYVVDKIMTPLEAAGQDEHLGNFPMEYTGLHDLSIEYLVRRAVPYQELLIRRLEDLLDGMPDEAAPRELAEESLGLAKGHLKNLQEAVADLASS</sequence>
<evidence type="ECO:0000313" key="2">
    <source>
        <dbReference type="Proteomes" id="UP000239388"/>
    </source>
</evidence>
<dbReference type="OrthoDB" id="282205at2"/>